<dbReference type="Proteomes" id="UP000184112">
    <property type="component" value="Unassembled WGS sequence"/>
</dbReference>
<reference evidence="2 3" key="1">
    <citation type="submission" date="2016-11" db="EMBL/GenBank/DDBJ databases">
        <authorList>
            <person name="Jaros S."/>
            <person name="Januszkiewicz K."/>
            <person name="Wedrychowicz H."/>
        </authorList>
    </citation>
    <scope>NUCLEOTIDE SEQUENCE [LARGE SCALE GENOMIC DNA]</scope>
    <source>
        <strain evidence="2 3">DSM 6792</strain>
    </source>
</reference>
<proteinExistence type="predicted"/>
<evidence type="ECO:0000313" key="3">
    <source>
        <dbReference type="Proteomes" id="UP000184112"/>
    </source>
</evidence>
<dbReference type="Pfam" id="PF19512">
    <property type="entry name" value="DUF6046"/>
    <property type="match status" value="1"/>
</dbReference>
<gene>
    <name evidence="2" type="ORF">SAMN05444388_102297</name>
</gene>
<sequence length="213" mass="23981">MTDQKYKISKLFQAVFGINSPVYISETMRKNKPPNFSYKGIETLPDYTYSDWESTNQTSWMGTPIIFPTTFMNNQKMLKYNSRGELVRVQLNDIQLPPATMFSFRRAKNIIKTNVLGSNGTVKEIYGFDDWLIDVRGLCLDEPNRSAKSQLDEMIQYYELASGVGVSGALFSACGISAVCMTDFNFEVVQGSNGGVISFTMQLTSDENIILTM</sequence>
<organism evidence="2 3">
    <name type="scientific">Flavobacterium johnsoniae</name>
    <name type="common">Cytophaga johnsonae</name>
    <dbReference type="NCBI Taxonomy" id="986"/>
    <lineage>
        <taxon>Bacteria</taxon>
        <taxon>Pseudomonadati</taxon>
        <taxon>Bacteroidota</taxon>
        <taxon>Flavobacteriia</taxon>
        <taxon>Flavobacteriales</taxon>
        <taxon>Flavobacteriaceae</taxon>
        <taxon>Flavobacterium</taxon>
    </lineage>
</organism>
<dbReference type="InterPro" id="IPR046109">
    <property type="entry name" value="DUF6046"/>
</dbReference>
<accession>A0A1M5IY87</accession>
<dbReference type="RefSeq" id="WP_073408565.1">
    <property type="nucleotide sequence ID" value="NZ_FQWH01000002.1"/>
</dbReference>
<protein>
    <recommendedName>
        <fullName evidence="1">DUF6046 domain-containing protein</fullName>
    </recommendedName>
</protein>
<feature type="domain" description="DUF6046" evidence="1">
    <location>
        <begin position="95"/>
        <end position="211"/>
    </location>
</feature>
<dbReference type="EMBL" id="FQWH01000002">
    <property type="protein sequence ID" value="SHG33095.1"/>
    <property type="molecule type" value="Genomic_DNA"/>
</dbReference>
<dbReference type="AlphaFoldDB" id="A0A1M5IY87"/>
<evidence type="ECO:0000259" key="1">
    <source>
        <dbReference type="Pfam" id="PF19512"/>
    </source>
</evidence>
<evidence type="ECO:0000313" key="2">
    <source>
        <dbReference type="EMBL" id="SHG33095.1"/>
    </source>
</evidence>
<name>A0A1M5IY87_FLAJO</name>